<dbReference type="Gene3D" id="1.10.510.10">
    <property type="entry name" value="Transferase(Phosphotransferase) domain 1"/>
    <property type="match status" value="1"/>
</dbReference>
<organism evidence="6 7">
    <name type="scientific">Dipodomys ordii</name>
    <name type="common">Ord's kangaroo rat</name>
    <dbReference type="NCBI Taxonomy" id="10020"/>
    <lineage>
        <taxon>Eukaryota</taxon>
        <taxon>Metazoa</taxon>
        <taxon>Chordata</taxon>
        <taxon>Craniata</taxon>
        <taxon>Vertebrata</taxon>
        <taxon>Euteleostomi</taxon>
        <taxon>Mammalia</taxon>
        <taxon>Eutheria</taxon>
        <taxon>Euarchontoglires</taxon>
        <taxon>Glires</taxon>
        <taxon>Rodentia</taxon>
        <taxon>Castorimorpha</taxon>
        <taxon>Heteromyidae</taxon>
        <taxon>Dipodomyinae</taxon>
        <taxon>Dipodomys</taxon>
    </lineage>
</organism>
<feature type="region of interest" description="Disordered" evidence="4">
    <location>
        <begin position="376"/>
        <end position="396"/>
    </location>
</feature>
<dbReference type="CDD" id="cd21037">
    <property type="entry name" value="MLKL_NTD"/>
    <property type="match status" value="1"/>
</dbReference>
<keyword evidence="1" id="KW-0547">Nucleotide-binding</keyword>
<dbReference type="InterPro" id="IPR036537">
    <property type="entry name" value="Adaptor_Cbl_N_dom_sf"/>
</dbReference>
<keyword evidence="2" id="KW-0067">ATP-binding</keyword>
<dbReference type="PANTHER" id="PTHR44329">
    <property type="entry name" value="SERINE/THREONINE-PROTEIN KINASE TNNI3K-RELATED"/>
    <property type="match status" value="1"/>
</dbReference>
<keyword evidence="3" id="KW-0175">Coiled coil</keyword>
<dbReference type="RefSeq" id="XP_012868142.1">
    <property type="nucleotide sequence ID" value="XM_013012688.1"/>
</dbReference>
<dbReference type="InterPro" id="IPR054000">
    <property type="entry name" value="MLKL_N"/>
</dbReference>
<dbReference type="GO" id="GO:0005524">
    <property type="term" value="F:ATP binding"/>
    <property type="evidence" value="ECO:0007669"/>
    <property type="project" value="UniProtKB-KW"/>
</dbReference>
<evidence type="ECO:0000256" key="4">
    <source>
        <dbReference type="SAM" id="MobiDB-lite"/>
    </source>
</evidence>
<evidence type="ECO:0000256" key="3">
    <source>
        <dbReference type="SAM" id="Coils"/>
    </source>
</evidence>
<dbReference type="Gene3D" id="3.30.200.20">
    <property type="entry name" value="Phosphorylase Kinase, domain 1"/>
    <property type="match status" value="1"/>
</dbReference>
<evidence type="ECO:0000256" key="1">
    <source>
        <dbReference type="ARBA" id="ARBA00022741"/>
    </source>
</evidence>
<feature type="coiled-coil region" evidence="3">
    <location>
        <begin position="29"/>
        <end position="82"/>
    </location>
</feature>
<evidence type="ECO:0000313" key="7">
    <source>
        <dbReference type="RefSeq" id="XP_012868142.1"/>
    </source>
</evidence>
<dbReference type="Gene3D" id="1.20.930.20">
    <property type="entry name" value="Adaptor protein Cbl, N-terminal domain"/>
    <property type="match status" value="1"/>
</dbReference>
<proteinExistence type="predicted"/>
<dbReference type="PANTHER" id="PTHR44329:SF298">
    <property type="entry name" value="MIXED LINEAGE KINASE DOMAIN-LIKE PROTEIN"/>
    <property type="match status" value="1"/>
</dbReference>
<dbReference type="FunCoup" id="A0A1S3EXG9">
    <property type="interactions" value="493"/>
</dbReference>
<dbReference type="PRINTS" id="PR00109">
    <property type="entry name" value="TYRKINASE"/>
</dbReference>
<dbReference type="InterPro" id="IPR051681">
    <property type="entry name" value="Ser/Thr_Kinases-Pseudokinases"/>
</dbReference>
<dbReference type="GO" id="GO:0007166">
    <property type="term" value="P:cell surface receptor signaling pathway"/>
    <property type="evidence" value="ECO:0007669"/>
    <property type="project" value="InterPro"/>
</dbReference>
<dbReference type="Proteomes" id="UP000081671">
    <property type="component" value="Unplaced"/>
</dbReference>
<dbReference type="InterPro" id="IPR001245">
    <property type="entry name" value="Ser-Thr/Tyr_kinase_cat_dom"/>
</dbReference>
<feature type="domain" description="Protein kinase" evidence="5">
    <location>
        <begin position="26"/>
        <end position="391"/>
    </location>
</feature>
<dbReference type="GeneID" id="105982965"/>
<dbReference type="GO" id="GO:0097527">
    <property type="term" value="P:necroptotic signaling pathway"/>
    <property type="evidence" value="ECO:0007669"/>
    <property type="project" value="TreeGrafter"/>
</dbReference>
<dbReference type="AlphaFoldDB" id="A0A1S3EXG9"/>
<dbReference type="Pfam" id="PF22215">
    <property type="entry name" value="MLKL_N"/>
    <property type="match status" value="1"/>
</dbReference>
<dbReference type="InParanoid" id="A0A1S3EXG9"/>
<dbReference type="PROSITE" id="PS50011">
    <property type="entry name" value="PROTEIN_KINASE_DOM"/>
    <property type="match status" value="1"/>
</dbReference>
<dbReference type="Pfam" id="PF07714">
    <property type="entry name" value="PK_Tyr_Ser-Thr"/>
    <property type="match status" value="1"/>
</dbReference>
<dbReference type="CTD" id="197259"/>
<dbReference type="InterPro" id="IPR000719">
    <property type="entry name" value="Prot_kinase_dom"/>
</dbReference>
<gene>
    <name evidence="7" type="primary">Mlkl</name>
</gene>
<evidence type="ECO:0000313" key="6">
    <source>
        <dbReference type="Proteomes" id="UP000081671"/>
    </source>
</evidence>
<keyword evidence="6" id="KW-1185">Reference proteome</keyword>
<name>A0A1S3EXG9_DIPOR</name>
<dbReference type="OrthoDB" id="4062651at2759"/>
<reference evidence="7" key="1">
    <citation type="submission" date="2025-08" db="UniProtKB">
        <authorList>
            <consortium name="RefSeq"/>
        </authorList>
    </citation>
    <scope>IDENTIFICATION</scope>
    <source>
        <tissue evidence="7">Kidney</tissue>
    </source>
</reference>
<dbReference type="InterPro" id="IPR011009">
    <property type="entry name" value="Kinase-like_dom_sf"/>
</dbReference>
<dbReference type="KEGG" id="dord:105982965"/>
<dbReference type="InterPro" id="IPR059179">
    <property type="entry name" value="MLKL-like_MCAfunc"/>
</dbReference>
<protein>
    <submittedName>
        <fullName evidence="7">Mixed lineage kinase domain-like protein</fullName>
    </submittedName>
</protein>
<accession>A0A1S3EXG9</accession>
<sequence length="396" mass="46213">MMDKLGPIIALGQGVYKQCEKMKYCKKQSERLGERVKGLIRALQSLQDQGERNLSEHIIKVLDDFKRALLEAKQQIEHFNKKTNFYRFLSADKDKILFQEVNERLRNVWEVFSMTLQIDQHFLCSWEKEDQSDVLEDKQSHQRLRELENKNLEATLKEIQNTLKPRHYFNNEIRAMKKFDSPNILRIFGICIDKSDNLPRFSIVMEYCELGTLRELLEDKKDLSLGMRIHLILEAARGLYRLHHSETLQLHRNINSSNFLVTGNYQVKLAGFELSETQTFISQKRKTKTDKVNSTAYVSPQGLKNGFYRYDVQAEIYSFGIVLWEIVTGKIPFDGKDNKEIYQLAAMEGYQEPVNEDCPPELQEVIEMCLAYEPSQRPSVKDQLTNENPILSSDGQ</sequence>
<dbReference type="SUPFAM" id="SSF56112">
    <property type="entry name" value="Protein kinase-like (PK-like)"/>
    <property type="match status" value="1"/>
</dbReference>
<dbReference type="GO" id="GO:0004672">
    <property type="term" value="F:protein kinase activity"/>
    <property type="evidence" value="ECO:0007669"/>
    <property type="project" value="InterPro"/>
</dbReference>
<evidence type="ECO:0000259" key="5">
    <source>
        <dbReference type="PROSITE" id="PS50011"/>
    </source>
</evidence>
<evidence type="ECO:0000256" key="2">
    <source>
        <dbReference type="ARBA" id="ARBA00022840"/>
    </source>
</evidence>